<gene>
    <name evidence="2" type="ORF">C2G38_2226319</name>
</gene>
<sequence>MTTEFFKKLSSDLTSLLENGEDYNALIEVVNELVKITYDDENIKKFSKPNISAIILICNQLICFEWVHIELYRYIYGGIVPFDKTDVSTILDLLIASDEFGLEELINSTVLQEFCNEIITKHPSIIFDSKQFTNLSDKALVSYLKLDNLQMDEGKFCDNVIIWELKSLSTK</sequence>
<reference evidence="2 3" key="1">
    <citation type="submission" date="2018-06" db="EMBL/GenBank/DDBJ databases">
        <title>Comparative genomics reveals the genomic features of Rhizophagus irregularis, R. cerebriforme, R. diaphanum and Gigaspora rosea, and their symbiotic lifestyle signature.</title>
        <authorList>
            <person name="Morin E."/>
            <person name="San Clemente H."/>
            <person name="Chen E.C.H."/>
            <person name="De La Providencia I."/>
            <person name="Hainaut M."/>
            <person name="Kuo A."/>
            <person name="Kohler A."/>
            <person name="Murat C."/>
            <person name="Tang N."/>
            <person name="Roy S."/>
            <person name="Loubradou J."/>
            <person name="Henrissat B."/>
            <person name="Grigoriev I.V."/>
            <person name="Corradi N."/>
            <person name="Roux C."/>
            <person name="Martin F.M."/>
        </authorList>
    </citation>
    <scope>NUCLEOTIDE SEQUENCE [LARGE SCALE GENOMIC DNA]</scope>
    <source>
        <strain evidence="2 3">DAOM 194757</strain>
    </source>
</reference>
<protein>
    <recommendedName>
        <fullName evidence="1">BACK domain-containing protein</fullName>
    </recommendedName>
</protein>
<accession>A0A397TYA0</accession>
<comment type="caution">
    <text evidence="2">The sequence shown here is derived from an EMBL/GenBank/DDBJ whole genome shotgun (WGS) entry which is preliminary data.</text>
</comment>
<evidence type="ECO:0000313" key="2">
    <source>
        <dbReference type="EMBL" id="RIB02980.1"/>
    </source>
</evidence>
<keyword evidence="3" id="KW-1185">Reference proteome</keyword>
<dbReference type="AlphaFoldDB" id="A0A397TYA0"/>
<dbReference type="Proteomes" id="UP000266673">
    <property type="component" value="Unassembled WGS sequence"/>
</dbReference>
<dbReference type="EMBL" id="QKWP01002532">
    <property type="protein sequence ID" value="RIB02980.1"/>
    <property type="molecule type" value="Genomic_DNA"/>
</dbReference>
<organism evidence="2 3">
    <name type="scientific">Gigaspora rosea</name>
    <dbReference type="NCBI Taxonomy" id="44941"/>
    <lineage>
        <taxon>Eukaryota</taxon>
        <taxon>Fungi</taxon>
        <taxon>Fungi incertae sedis</taxon>
        <taxon>Mucoromycota</taxon>
        <taxon>Glomeromycotina</taxon>
        <taxon>Glomeromycetes</taxon>
        <taxon>Diversisporales</taxon>
        <taxon>Gigasporaceae</taxon>
        <taxon>Gigaspora</taxon>
    </lineage>
</organism>
<dbReference type="OrthoDB" id="2372300at2759"/>
<dbReference type="Pfam" id="PF07707">
    <property type="entry name" value="BACK"/>
    <property type="match status" value="1"/>
</dbReference>
<name>A0A397TYA0_9GLOM</name>
<feature type="domain" description="BACK" evidence="1">
    <location>
        <begin position="105"/>
        <end position="163"/>
    </location>
</feature>
<evidence type="ECO:0000259" key="1">
    <source>
        <dbReference type="Pfam" id="PF07707"/>
    </source>
</evidence>
<evidence type="ECO:0000313" key="3">
    <source>
        <dbReference type="Proteomes" id="UP000266673"/>
    </source>
</evidence>
<dbReference type="Gene3D" id="1.25.40.420">
    <property type="match status" value="1"/>
</dbReference>
<proteinExistence type="predicted"/>
<dbReference type="InterPro" id="IPR011705">
    <property type="entry name" value="BACK"/>
</dbReference>